<comment type="caution">
    <text evidence="2">The sequence shown here is derived from an EMBL/GenBank/DDBJ whole genome shotgun (WGS) entry which is preliminary data.</text>
</comment>
<sequence>MTSPSAAPSASEAPLSADGTARLATALDLEHQAVYAYGVLGPYLSGSLRTSARTAEETHRTRRDKIEALLGDAAPTGAAGYALPQPVKDKASALALAALVEDGVTTAYRAALAATSGGNRKIVLDAMIDAANRAAAWRRAAGTTPGTVSFPGRPA</sequence>
<dbReference type="RefSeq" id="WP_253756855.1">
    <property type="nucleotide sequence ID" value="NZ_JAMZDZ010000001.1"/>
</dbReference>
<keyword evidence="3" id="KW-1185">Reference proteome</keyword>
<protein>
    <submittedName>
        <fullName evidence="2">Ferritin-like domain-containing protein</fullName>
    </submittedName>
</protein>
<proteinExistence type="predicted"/>
<evidence type="ECO:0000313" key="3">
    <source>
        <dbReference type="Proteomes" id="UP001595816"/>
    </source>
</evidence>
<name>A0ABV8LKD6_9ACTN</name>
<gene>
    <name evidence="2" type="ORF">ACFOZ4_10125</name>
</gene>
<dbReference type="Pfam" id="PF14530">
    <property type="entry name" value="DUF4439"/>
    <property type="match status" value="1"/>
</dbReference>
<dbReference type="InterPro" id="IPR009078">
    <property type="entry name" value="Ferritin-like_SF"/>
</dbReference>
<accession>A0ABV8LKD6</accession>
<evidence type="ECO:0000259" key="1">
    <source>
        <dbReference type="Pfam" id="PF14530"/>
    </source>
</evidence>
<dbReference type="InterPro" id="IPR012347">
    <property type="entry name" value="Ferritin-like"/>
</dbReference>
<dbReference type="SUPFAM" id="SSF47240">
    <property type="entry name" value="Ferritin-like"/>
    <property type="match status" value="1"/>
</dbReference>
<dbReference type="InterPro" id="IPR029447">
    <property type="entry name" value="DUF4439"/>
</dbReference>
<reference evidence="3" key="1">
    <citation type="journal article" date="2019" name="Int. J. Syst. Evol. Microbiol.">
        <title>The Global Catalogue of Microorganisms (GCM) 10K type strain sequencing project: providing services to taxonomists for standard genome sequencing and annotation.</title>
        <authorList>
            <consortium name="The Broad Institute Genomics Platform"/>
            <consortium name="The Broad Institute Genome Sequencing Center for Infectious Disease"/>
            <person name="Wu L."/>
            <person name="Ma J."/>
        </authorList>
    </citation>
    <scope>NUCLEOTIDE SEQUENCE [LARGE SCALE GENOMIC DNA]</scope>
    <source>
        <strain evidence="3">CGMCC 4.7289</strain>
    </source>
</reference>
<dbReference type="Gene3D" id="1.20.1260.10">
    <property type="match status" value="1"/>
</dbReference>
<dbReference type="EMBL" id="JBHSAY010000005">
    <property type="protein sequence ID" value="MFC4130958.1"/>
    <property type="molecule type" value="Genomic_DNA"/>
</dbReference>
<dbReference type="Proteomes" id="UP001595816">
    <property type="component" value="Unassembled WGS sequence"/>
</dbReference>
<evidence type="ECO:0000313" key="2">
    <source>
        <dbReference type="EMBL" id="MFC4130958.1"/>
    </source>
</evidence>
<organism evidence="2 3">
    <name type="scientific">Hamadaea flava</name>
    <dbReference type="NCBI Taxonomy" id="1742688"/>
    <lineage>
        <taxon>Bacteria</taxon>
        <taxon>Bacillati</taxon>
        <taxon>Actinomycetota</taxon>
        <taxon>Actinomycetes</taxon>
        <taxon>Micromonosporales</taxon>
        <taxon>Micromonosporaceae</taxon>
        <taxon>Hamadaea</taxon>
    </lineage>
</organism>
<feature type="domain" description="DUF4439" evidence="1">
    <location>
        <begin position="23"/>
        <end position="154"/>
    </location>
</feature>